<dbReference type="GO" id="GO:0009055">
    <property type="term" value="F:electron transfer activity"/>
    <property type="evidence" value="ECO:0007669"/>
    <property type="project" value="UniProtKB-UniRule"/>
</dbReference>
<keyword evidence="4 8" id="KW-0249">Electron transport</keyword>
<evidence type="ECO:0000256" key="3">
    <source>
        <dbReference type="ARBA" id="ARBA00022723"/>
    </source>
</evidence>
<sequence length="65" mass="7017">MRVEVDRDLCESNAVCVGIAPDVFALDDEDLAVVVGDEVPADREGEVREAVALCPKIALTVHEDH</sequence>
<evidence type="ECO:0000256" key="1">
    <source>
        <dbReference type="ARBA" id="ARBA00001927"/>
    </source>
</evidence>
<evidence type="ECO:0000313" key="9">
    <source>
        <dbReference type="EMBL" id="ORV86207.1"/>
    </source>
</evidence>
<evidence type="ECO:0000256" key="6">
    <source>
        <dbReference type="ARBA" id="ARBA00023014"/>
    </source>
</evidence>
<evidence type="ECO:0000256" key="8">
    <source>
        <dbReference type="RuleBase" id="RU368020"/>
    </source>
</evidence>
<dbReference type="GO" id="GO:0005506">
    <property type="term" value="F:iron ion binding"/>
    <property type="evidence" value="ECO:0007669"/>
    <property type="project" value="UniProtKB-UniRule"/>
</dbReference>
<dbReference type="InterPro" id="IPR001080">
    <property type="entry name" value="3Fe4S_ferredoxin"/>
</dbReference>
<organism evidence="9 10">
    <name type="scientific">Mycolicibacterium iranicum</name>
    <name type="common">Mycobacterium iranicum</name>
    <dbReference type="NCBI Taxonomy" id="912594"/>
    <lineage>
        <taxon>Bacteria</taxon>
        <taxon>Bacillati</taxon>
        <taxon>Actinomycetota</taxon>
        <taxon>Actinomycetes</taxon>
        <taxon>Mycobacteriales</taxon>
        <taxon>Mycobacteriaceae</taxon>
        <taxon>Mycolicibacterium</taxon>
    </lineage>
</organism>
<dbReference type="GO" id="GO:0051538">
    <property type="term" value="F:3 iron, 4 sulfur cluster binding"/>
    <property type="evidence" value="ECO:0007669"/>
    <property type="project" value="UniProtKB-KW"/>
</dbReference>
<dbReference type="AlphaFoldDB" id="A0A1X1WHX2"/>
<evidence type="ECO:0000256" key="2">
    <source>
        <dbReference type="ARBA" id="ARBA00022448"/>
    </source>
</evidence>
<dbReference type="Pfam" id="PF13459">
    <property type="entry name" value="Fer4_15"/>
    <property type="match status" value="1"/>
</dbReference>
<dbReference type="InterPro" id="IPR051269">
    <property type="entry name" value="Fe-S_cluster_ET"/>
</dbReference>
<dbReference type="Gene3D" id="3.30.70.20">
    <property type="match status" value="1"/>
</dbReference>
<keyword evidence="7" id="KW-0003">3Fe-4S</keyword>
<comment type="cofactor">
    <cofactor evidence="1">
        <name>[3Fe-4S] cluster</name>
        <dbReference type="ChEBI" id="CHEBI:21137"/>
    </cofactor>
</comment>
<evidence type="ECO:0000256" key="5">
    <source>
        <dbReference type="ARBA" id="ARBA00023004"/>
    </source>
</evidence>
<evidence type="ECO:0000256" key="7">
    <source>
        <dbReference type="ARBA" id="ARBA00023291"/>
    </source>
</evidence>
<reference evidence="9 10" key="1">
    <citation type="submission" date="2016-01" db="EMBL/GenBank/DDBJ databases">
        <title>The new phylogeny of the genus Mycobacterium.</title>
        <authorList>
            <person name="Tarcisio F."/>
            <person name="Conor M."/>
            <person name="Antonella G."/>
            <person name="Elisabetta G."/>
            <person name="Giulia F.S."/>
            <person name="Sara T."/>
            <person name="Anna F."/>
            <person name="Clotilde B."/>
            <person name="Roberto B."/>
            <person name="Veronica D.S."/>
            <person name="Fabio R."/>
            <person name="Monica P."/>
            <person name="Olivier J."/>
            <person name="Enrico T."/>
            <person name="Nicola S."/>
        </authorList>
    </citation>
    <scope>NUCLEOTIDE SEQUENCE [LARGE SCALE GENOMIC DNA]</scope>
    <source>
        <strain evidence="9 10">DSM 45541</strain>
    </source>
</reference>
<comment type="function">
    <text evidence="8">Ferredoxins are iron-sulfur proteins that transfer electrons in a wide variety of metabolic reactions.</text>
</comment>
<dbReference type="PRINTS" id="PR00352">
    <property type="entry name" value="3FE4SFRDOXIN"/>
</dbReference>
<keyword evidence="2 8" id="KW-0813">Transport</keyword>
<dbReference type="RefSeq" id="WP_085176163.1">
    <property type="nucleotide sequence ID" value="NZ_LQPC01000037.1"/>
</dbReference>
<dbReference type="EMBL" id="LQPC01000037">
    <property type="protein sequence ID" value="ORV86207.1"/>
    <property type="molecule type" value="Genomic_DNA"/>
</dbReference>
<dbReference type="PANTHER" id="PTHR36923">
    <property type="entry name" value="FERREDOXIN"/>
    <property type="match status" value="1"/>
</dbReference>
<protein>
    <recommendedName>
        <fullName evidence="8">Ferredoxin</fullName>
    </recommendedName>
</protein>
<keyword evidence="6 8" id="KW-0411">Iron-sulfur</keyword>
<dbReference type="SUPFAM" id="SSF54862">
    <property type="entry name" value="4Fe-4S ferredoxins"/>
    <property type="match status" value="1"/>
</dbReference>
<name>A0A1X1WHX2_MYCIR</name>
<comment type="caution">
    <text evidence="9">The sequence shown here is derived from an EMBL/GenBank/DDBJ whole genome shotgun (WGS) entry which is preliminary data.</text>
</comment>
<evidence type="ECO:0000256" key="4">
    <source>
        <dbReference type="ARBA" id="ARBA00022982"/>
    </source>
</evidence>
<proteinExistence type="predicted"/>
<gene>
    <name evidence="9" type="ORF">AWC12_19180</name>
</gene>
<dbReference type="Proteomes" id="UP000193622">
    <property type="component" value="Unassembled WGS sequence"/>
</dbReference>
<evidence type="ECO:0000313" key="10">
    <source>
        <dbReference type="Proteomes" id="UP000193622"/>
    </source>
</evidence>
<keyword evidence="3 8" id="KW-0479">Metal-binding</keyword>
<keyword evidence="5 8" id="KW-0408">Iron</keyword>
<dbReference type="PANTHER" id="PTHR36923:SF3">
    <property type="entry name" value="FERREDOXIN"/>
    <property type="match status" value="1"/>
</dbReference>
<accession>A0A1X1WHX2</accession>